<evidence type="ECO:0000313" key="1">
    <source>
        <dbReference type="EMBL" id="KAA6386334.1"/>
    </source>
</evidence>
<dbReference type="EMBL" id="SNRW01004852">
    <property type="protein sequence ID" value="KAA6386334.1"/>
    <property type="molecule type" value="Genomic_DNA"/>
</dbReference>
<dbReference type="Proteomes" id="UP000324800">
    <property type="component" value="Unassembled WGS sequence"/>
</dbReference>
<organism evidence="1 2">
    <name type="scientific">Streblomastix strix</name>
    <dbReference type="NCBI Taxonomy" id="222440"/>
    <lineage>
        <taxon>Eukaryota</taxon>
        <taxon>Metamonada</taxon>
        <taxon>Preaxostyla</taxon>
        <taxon>Oxymonadida</taxon>
        <taxon>Streblomastigidae</taxon>
        <taxon>Streblomastix</taxon>
    </lineage>
</organism>
<reference evidence="1 2" key="1">
    <citation type="submission" date="2019-03" db="EMBL/GenBank/DDBJ databases">
        <title>Single cell metagenomics reveals metabolic interactions within the superorganism composed of flagellate Streblomastix strix and complex community of Bacteroidetes bacteria on its surface.</title>
        <authorList>
            <person name="Treitli S.C."/>
            <person name="Kolisko M."/>
            <person name="Husnik F."/>
            <person name="Keeling P."/>
            <person name="Hampl V."/>
        </authorList>
    </citation>
    <scope>NUCLEOTIDE SEQUENCE [LARGE SCALE GENOMIC DNA]</scope>
    <source>
        <strain evidence="1">ST1C</strain>
    </source>
</reference>
<dbReference type="AlphaFoldDB" id="A0A5J4VUG0"/>
<proteinExistence type="predicted"/>
<name>A0A5J4VUG0_9EUKA</name>
<comment type="caution">
    <text evidence="1">The sequence shown here is derived from an EMBL/GenBank/DDBJ whole genome shotgun (WGS) entry which is preliminary data.</text>
</comment>
<accession>A0A5J4VUG0</accession>
<gene>
    <name evidence="1" type="ORF">EZS28_018142</name>
</gene>
<sequence length="480" mass="52529">MYFLPRFDEIKIANASPAQNLEKPKDYARRIAEIFRQEYNVLDFAMKLDINALDNSANGDFAFSAQSGTVWMYETNWYDSGQLVPDQVTPASDANPLIDYDTGVAGISTNYSRGDHQHPLNVSDDKPKIDVNLGAVGTADSYARSDHQHILNTDTTANKPVKDSGVGNQGDLDYYARSNHSHPLNVDSDTSKVPLVNATAAANGTSDFYCRNDLVHPEQLSYNGNLTATSFIKTGGTANEMLLANGTTKPVVLATRADYISIPEQFIKLCTFNPTLQNNCISVEFTVRGRSGFGLLQFHILTSTGSGLNSCYYHLIPNFQNCMQEAYALYFGTGTTKTCELWLRLPVWSNTVVIDYTNSSTLTSPITNILNSAPVEALPTDYSSMVTMIPNPQLNNTTINNAPFTQNDVFQVNPIGNNYNEGIRIAKAPNQSSQIFFGVDPAQQTGAIAGQWTIGIMLNGGATSQQFSICQSSDYANANR</sequence>
<protein>
    <submittedName>
        <fullName evidence="1">Uncharacterized protein</fullName>
    </submittedName>
</protein>
<evidence type="ECO:0000313" key="2">
    <source>
        <dbReference type="Proteomes" id="UP000324800"/>
    </source>
</evidence>